<accession>E9RIZ7</accession>
<dbReference type="GeneID" id="39574254"/>
<organism evidence="1">
    <name type="scientific">Bacillus subtilis subsp. natto</name>
    <dbReference type="NCBI Taxonomy" id="86029"/>
    <lineage>
        <taxon>Bacteria</taxon>
        <taxon>Bacillati</taxon>
        <taxon>Bacillota</taxon>
        <taxon>Bacilli</taxon>
        <taxon>Bacillales</taxon>
        <taxon>Bacillaceae</taxon>
        <taxon>Bacillus</taxon>
    </lineage>
</organism>
<dbReference type="RefSeq" id="WP_013603196.1">
    <property type="nucleotide sequence ID" value="NC_015148.1"/>
</dbReference>
<keyword evidence="1" id="KW-0614">Plasmid</keyword>
<protein>
    <submittedName>
        <fullName evidence="1">Uncharacterized protein</fullName>
    </submittedName>
</protein>
<geneLocation type="plasmid" evidence="1">
    <name>pLS20</name>
</geneLocation>
<dbReference type="AlphaFoldDB" id="E9RIZ7"/>
<evidence type="ECO:0000313" key="1">
    <source>
        <dbReference type="EMBL" id="BAJ76912.1"/>
    </source>
</evidence>
<sequence>MEKSCFTFTTKNRVEAITKITRLISEGKLISVNSRRIKESTKRQSLQPIDDLYTGTIEYTIVSYKE</sequence>
<name>E9RIZ7_BACNA</name>
<proteinExistence type="predicted"/>
<reference evidence="1" key="2">
    <citation type="submission" date="2011-02" db="EMBL/GenBank/DDBJ databases">
        <title>Host Range of a conjugational plasmid pLS20 originated from Bacillus subtilis (natto).</title>
        <authorList>
            <person name="Itaya M."/>
        </authorList>
    </citation>
    <scope>NUCLEOTIDE SEQUENCE</scope>
    <source>
        <strain evidence="1">IFO 3335</strain>
        <plasmid evidence="1">pLS20</plasmid>
    </source>
</reference>
<reference evidence="1" key="1">
    <citation type="journal article" date="2006" name="Biosci. Biotechnol. Biochem.">
        <title>Conjugational transfer kinetics of pLS20 between Bacillus subtilis in liquid medium.</title>
        <authorList>
            <person name="Itaya M."/>
            <person name="Sakaya N."/>
            <person name="Matsunaga S."/>
            <person name="Fujita K."/>
            <person name="Kaneko S."/>
        </authorList>
    </citation>
    <scope>NUCLEOTIDE SEQUENCE</scope>
    <source>
        <strain evidence="1">IFO 3335</strain>
        <plasmid evidence="1">pLS20</plasmid>
    </source>
</reference>
<dbReference type="EMBL" id="AB615352">
    <property type="protein sequence ID" value="BAJ76912.1"/>
    <property type="molecule type" value="Genomic_DNA"/>
</dbReference>